<gene>
    <name evidence="2" type="ORF">PSYICH_LOCUS15348</name>
</gene>
<dbReference type="AlphaFoldDB" id="A0A9P0GME5"/>
<evidence type="ECO:0000313" key="3">
    <source>
        <dbReference type="Proteomes" id="UP001153636"/>
    </source>
</evidence>
<keyword evidence="3" id="KW-1185">Reference proteome</keyword>
<name>A0A9P0GME5_9CUCU</name>
<feature type="compositionally biased region" description="Basic residues" evidence="1">
    <location>
        <begin position="13"/>
        <end position="22"/>
    </location>
</feature>
<organism evidence="2 3">
    <name type="scientific">Psylliodes chrysocephalus</name>
    <dbReference type="NCBI Taxonomy" id="3402493"/>
    <lineage>
        <taxon>Eukaryota</taxon>
        <taxon>Metazoa</taxon>
        <taxon>Ecdysozoa</taxon>
        <taxon>Arthropoda</taxon>
        <taxon>Hexapoda</taxon>
        <taxon>Insecta</taxon>
        <taxon>Pterygota</taxon>
        <taxon>Neoptera</taxon>
        <taxon>Endopterygota</taxon>
        <taxon>Coleoptera</taxon>
        <taxon>Polyphaga</taxon>
        <taxon>Cucujiformia</taxon>
        <taxon>Chrysomeloidea</taxon>
        <taxon>Chrysomelidae</taxon>
        <taxon>Galerucinae</taxon>
        <taxon>Alticini</taxon>
        <taxon>Psylliodes</taxon>
    </lineage>
</organism>
<dbReference type="OrthoDB" id="6753340at2759"/>
<dbReference type="EMBL" id="OV651821">
    <property type="protein sequence ID" value="CAH1115131.1"/>
    <property type="molecule type" value="Genomic_DNA"/>
</dbReference>
<proteinExistence type="predicted"/>
<dbReference type="Proteomes" id="UP001153636">
    <property type="component" value="Chromosome 9"/>
</dbReference>
<sequence length="229" mass="26536">MSENQTPPPEKAHLRKERRKAREKGQPYTTIKGKKYQIFGVASRKLQTIQTKKKQGCLVYKDIKGQNPHSHEHKVKFTENDCNLVRHHINSFPSNLLCKKKEFYCSIDLKYLVGGHSYMNCDRDLGLTEKRRKTCKAMVPKYLEHVVATEDFTDFKELAKKYLNTKNLGIGKILHFRISHKNPGIVKVASVLVKESDNMVTWDKVDVLKKNANLEDLPDVDELPKIQFK</sequence>
<feature type="region of interest" description="Disordered" evidence="1">
    <location>
        <begin position="1"/>
        <end position="27"/>
    </location>
</feature>
<evidence type="ECO:0000313" key="2">
    <source>
        <dbReference type="EMBL" id="CAH1115131.1"/>
    </source>
</evidence>
<evidence type="ECO:0000256" key="1">
    <source>
        <dbReference type="SAM" id="MobiDB-lite"/>
    </source>
</evidence>
<reference evidence="2" key="1">
    <citation type="submission" date="2022-01" db="EMBL/GenBank/DDBJ databases">
        <authorList>
            <person name="King R."/>
        </authorList>
    </citation>
    <scope>NUCLEOTIDE SEQUENCE</scope>
</reference>
<protein>
    <submittedName>
        <fullName evidence="2">Uncharacterized protein</fullName>
    </submittedName>
</protein>
<accession>A0A9P0GME5</accession>